<comment type="caution">
    <text evidence="6">The sequence shown here is derived from an EMBL/GenBank/DDBJ whole genome shotgun (WGS) entry which is preliminary data.</text>
</comment>
<dbReference type="EMBL" id="JARKHS020035643">
    <property type="protein sequence ID" value="KAK8757039.1"/>
    <property type="molecule type" value="Genomic_DNA"/>
</dbReference>
<dbReference type="GO" id="GO:0005509">
    <property type="term" value="F:calcium ion binding"/>
    <property type="evidence" value="ECO:0007669"/>
    <property type="project" value="InterPro"/>
</dbReference>
<evidence type="ECO:0000256" key="3">
    <source>
        <dbReference type="ARBA" id="ARBA00022837"/>
    </source>
</evidence>
<evidence type="ECO:0000256" key="1">
    <source>
        <dbReference type="ARBA" id="ARBA00022723"/>
    </source>
</evidence>
<dbReference type="InterPro" id="IPR011992">
    <property type="entry name" value="EF-hand-dom_pair"/>
</dbReference>
<evidence type="ECO:0000313" key="6">
    <source>
        <dbReference type="EMBL" id="KAK8757039.1"/>
    </source>
</evidence>
<keyword evidence="2" id="KW-0677">Repeat</keyword>
<evidence type="ECO:0000256" key="2">
    <source>
        <dbReference type="ARBA" id="ARBA00022737"/>
    </source>
</evidence>
<dbReference type="PANTHER" id="PTHR45791:SF1">
    <property type="entry name" value="CALCIUM AND INTEGRIN BINDING FAMILY MEMBER 1"/>
    <property type="match status" value="1"/>
</dbReference>
<dbReference type="InterPro" id="IPR002048">
    <property type="entry name" value="EF_hand_dom"/>
</dbReference>
<dbReference type="SUPFAM" id="SSF47473">
    <property type="entry name" value="EF-hand"/>
    <property type="match status" value="1"/>
</dbReference>
<dbReference type="PROSITE" id="PS50222">
    <property type="entry name" value="EF_HAND_2"/>
    <property type="match status" value="1"/>
</dbReference>
<sequence>MGQQHSVFTEEELDDYQELTFFTKSEIIVAHERFKMLAPDLVSKDRNAKLPMDKILNMPELGVNPFRDRICKVFSSSNDGNMTFEDFLDMMSVFSDKAPRSVKTEYAFQIFDFNEDDMISTEDLKQVISRLTQQGGQVFADYEVKQLIENVSDPQTPVRSAAVCRPCLLSSALSLGQFFDKGQIGDI</sequence>
<dbReference type="PANTHER" id="PTHR45791">
    <property type="entry name" value="CALCIUM AND INTEGRIN BINDING FAMILY MEMBER 2"/>
    <property type="match status" value="1"/>
</dbReference>
<dbReference type="Proteomes" id="UP001321473">
    <property type="component" value="Unassembled WGS sequence"/>
</dbReference>
<feature type="domain" description="EF-hand" evidence="5">
    <location>
        <begin position="99"/>
        <end position="134"/>
    </location>
</feature>
<dbReference type="GO" id="GO:0000287">
    <property type="term" value="F:magnesium ion binding"/>
    <property type="evidence" value="ECO:0007669"/>
    <property type="project" value="TreeGrafter"/>
</dbReference>
<proteinExistence type="predicted"/>
<dbReference type="InterPro" id="IPR018247">
    <property type="entry name" value="EF_Hand_1_Ca_BS"/>
</dbReference>
<protein>
    <recommendedName>
        <fullName evidence="5">EF-hand domain-containing protein</fullName>
    </recommendedName>
</protein>
<evidence type="ECO:0000259" key="5">
    <source>
        <dbReference type="PROSITE" id="PS50222"/>
    </source>
</evidence>
<evidence type="ECO:0000313" key="7">
    <source>
        <dbReference type="Proteomes" id="UP001321473"/>
    </source>
</evidence>
<dbReference type="PROSITE" id="PS00018">
    <property type="entry name" value="EF_HAND_1"/>
    <property type="match status" value="1"/>
</dbReference>
<name>A0AAQ4D3J9_AMBAM</name>
<dbReference type="AlphaFoldDB" id="A0AAQ4D3J9"/>
<dbReference type="FunFam" id="1.10.238.10:FF:000079">
    <property type="entry name" value="Calcium and integrin-binding family member 2"/>
    <property type="match status" value="1"/>
</dbReference>
<keyword evidence="1" id="KW-0479">Metal-binding</keyword>
<accession>A0AAQ4D3J9</accession>
<dbReference type="InterPro" id="IPR051433">
    <property type="entry name" value="CIBP"/>
</dbReference>
<keyword evidence="4" id="KW-0460">Magnesium</keyword>
<reference evidence="6 7" key="1">
    <citation type="journal article" date="2023" name="Arcadia Sci">
        <title>De novo assembly of a long-read Amblyomma americanum tick genome.</title>
        <authorList>
            <person name="Chou S."/>
            <person name="Poskanzer K.E."/>
            <person name="Rollins M."/>
            <person name="Thuy-Boun P.S."/>
        </authorList>
    </citation>
    <scope>NUCLEOTIDE SEQUENCE [LARGE SCALE GENOMIC DNA]</scope>
    <source>
        <strain evidence="6">F_SG_1</strain>
        <tissue evidence="6">Salivary glands</tissue>
    </source>
</reference>
<gene>
    <name evidence="6" type="ORF">V5799_000265</name>
</gene>
<keyword evidence="7" id="KW-1185">Reference proteome</keyword>
<keyword evidence="3" id="KW-0106">Calcium</keyword>
<evidence type="ECO:0000256" key="4">
    <source>
        <dbReference type="ARBA" id="ARBA00022842"/>
    </source>
</evidence>
<dbReference type="Gene3D" id="1.10.238.10">
    <property type="entry name" value="EF-hand"/>
    <property type="match status" value="2"/>
</dbReference>
<organism evidence="6 7">
    <name type="scientific">Amblyomma americanum</name>
    <name type="common">Lone star tick</name>
    <dbReference type="NCBI Taxonomy" id="6943"/>
    <lineage>
        <taxon>Eukaryota</taxon>
        <taxon>Metazoa</taxon>
        <taxon>Ecdysozoa</taxon>
        <taxon>Arthropoda</taxon>
        <taxon>Chelicerata</taxon>
        <taxon>Arachnida</taxon>
        <taxon>Acari</taxon>
        <taxon>Parasitiformes</taxon>
        <taxon>Ixodida</taxon>
        <taxon>Ixodoidea</taxon>
        <taxon>Ixodidae</taxon>
        <taxon>Amblyomminae</taxon>
        <taxon>Amblyomma</taxon>
    </lineage>
</organism>